<dbReference type="SMART" id="SM00287">
    <property type="entry name" value="SH3b"/>
    <property type="match status" value="2"/>
</dbReference>
<evidence type="ECO:0000256" key="1">
    <source>
        <dbReference type="ARBA" id="ARBA00022448"/>
    </source>
</evidence>
<dbReference type="InterPro" id="IPR005653">
    <property type="entry name" value="OstA-like_N"/>
</dbReference>
<feature type="region of interest" description="Disordered" evidence="4">
    <location>
        <begin position="146"/>
        <end position="226"/>
    </location>
</feature>
<dbReference type="InterPro" id="IPR052037">
    <property type="entry name" value="LPS_export_LptA"/>
</dbReference>
<keyword evidence="3" id="KW-0574">Periplasm</keyword>
<dbReference type="Pfam" id="PF03968">
    <property type="entry name" value="LptD_N"/>
    <property type="match status" value="1"/>
</dbReference>
<evidence type="ECO:0000256" key="3">
    <source>
        <dbReference type="ARBA" id="ARBA00022764"/>
    </source>
</evidence>
<dbReference type="GO" id="GO:0009279">
    <property type="term" value="C:cell outer membrane"/>
    <property type="evidence" value="ECO:0007669"/>
    <property type="project" value="TreeGrafter"/>
</dbReference>
<dbReference type="GO" id="GO:0001530">
    <property type="term" value="F:lipopolysaccharide binding"/>
    <property type="evidence" value="ECO:0007669"/>
    <property type="project" value="InterPro"/>
</dbReference>
<dbReference type="Gene3D" id="2.60.450.10">
    <property type="entry name" value="Lipopolysaccharide (LPS) transport protein A like domain"/>
    <property type="match status" value="1"/>
</dbReference>
<sequence length="373" mass="40203">MIRACFFTLAILSALWIPSAEALKSDRDQPALIEADEVEMDFSSGRRIYRGNVSVKQGTIRIIANEIELFYEGEQLDKAIAKGNPAVFRQRPDDKPHDVIGQGLTIELDEIRNVVTFIEQAKVRQGGDAISGETIEYDMAKDKMKVRGHTVTTKAPKKTAGNPDSKTARNSQDDSSRPRIVIQPRKNQEAKNSSTKAASDPARSPSQPKAPSTNPSSLTGKTGFQPAYVGKGGATVHASRSQASAVIGKLSHGDPVKVVASDGGWFKVNTPLGVAVWIYGQFVTGSSGTGEVSGNNVRLRSVPSTGKDSVVVGSLNRGTAVRVLQVRGDWKQITPPIDFGFWVPASKINPLEHASADWLGDWQASLRRSGVTD</sequence>
<organism evidence="6">
    <name type="scientific">marine metagenome</name>
    <dbReference type="NCBI Taxonomy" id="408172"/>
    <lineage>
        <taxon>unclassified sequences</taxon>
        <taxon>metagenomes</taxon>
        <taxon>ecological metagenomes</taxon>
    </lineage>
</organism>
<dbReference type="PANTHER" id="PTHR36504:SF1">
    <property type="entry name" value="LIPOPOLYSACCHARIDE EXPORT SYSTEM PROTEIN LPTA"/>
    <property type="match status" value="1"/>
</dbReference>
<protein>
    <recommendedName>
        <fullName evidence="5">SH3b domain-containing protein</fullName>
    </recommendedName>
</protein>
<accession>A0A381ZLS2</accession>
<dbReference type="GO" id="GO:0015920">
    <property type="term" value="P:lipopolysaccharide transport"/>
    <property type="evidence" value="ECO:0007669"/>
    <property type="project" value="InterPro"/>
</dbReference>
<reference evidence="6" key="1">
    <citation type="submission" date="2018-05" db="EMBL/GenBank/DDBJ databases">
        <authorList>
            <person name="Lanie J.A."/>
            <person name="Ng W.-L."/>
            <person name="Kazmierczak K.M."/>
            <person name="Andrzejewski T.M."/>
            <person name="Davidsen T.M."/>
            <person name="Wayne K.J."/>
            <person name="Tettelin H."/>
            <person name="Glass J.I."/>
            <person name="Rusch D."/>
            <person name="Podicherti R."/>
            <person name="Tsui H.-C.T."/>
            <person name="Winkler M.E."/>
        </authorList>
    </citation>
    <scope>NUCLEOTIDE SEQUENCE</scope>
</reference>
<dbReference type="Gene3D" id="2.30.30.40">
    <property type="entry name" value="SH3 Domains"/>
    <property type="match status" value="2"/>
</dbReference>
<dbReference type="AlphaFoldDB" id="A0A381ZLS2"/>
<dbReference type="GO" id="GO:0017089">
    <property type="term" value="F:glycolipid transfer activity"/>
    <property type="evidence" value="ECO:0007669"/>
    <property type="project" value="TreeGrafter"/>
</dbReference>
<proteinExistence type="inferred from homology"/>
<feature type="domain" description="SH3b" evidence="5">
    <location>
        <begin position="287"/>
        <end position="352"/>
    </location>
</feature>
<dbReference type="HAMAP" id="MF_01914">
    <property type="entry name" value="LPS_assembly_LptA"/>
    <property type="match status" value="1"/>
</dbReference>
<dbReference type="PANTHER" id="PTHR36504">
    <property type="entry name" value="LIPOPOLYSACCHARIDE EXPORT SYSTEM PROTEIN LPTA"/>
    <property type="match status" value="1"/>
</dbReference>
<dbReference type="EMBL" id="UINC01021800">
    <property type="protein sequence ID" value="SVA90139.1"/>
    <property type="molecule type" value="Genomic_DNA"/>
</dbReference>
<evidence type="ECO:0000256" key="2">
    <source>
        <dbReference type="ARBA" id="ARBA00022729"/>
    </source>
</evidence>
<evidence type="ECO:0000259" key="5">
    <source>
        <dbReference type="SMART" id="SM00287"/>
    </source>
</evidence>
<keyword evidence="1" id="KW-0813">Transport</keyword>
<dbReference type="InterPro" id="IPR003646">
    <property type="entry name" value="SH3-like_bac-type"/>
</dbReference>
<dbReference type="NCBIfam" id="TIGR03002">
    <property type="entry name" value="outer_YhbN_LptA"/>
    <property type="match status" value="1"/>
</dbReference>
<feature type="compositionally biased region" description="Polar residues" evidence="4">
    <location>
        <begin position="204"/>
        <end position="222"/>
    </location>
</feature>
<gene>
    <name evidence="6" type="ORF">METZ01_LOCUS142993</name>
</gene>
<dbReference type="GO" id="GO:0030288">
    <property type="term" value="C:outer membrane-bounded periplasmic space"/>
    <property type="evidence" value="ECO:0007669"/>
    <property type="project" value="TreeGrafter"/>
</dbReference>
<feature type="domain" description="SH3b" evidence="5">
    <location>
        <begin position="224"/>
        <end position="286"/>
    </location>
</feature>
<evidence type="ECO:0000256" key="4">
    <source>
        <dbReference type="SAM" id="MobiDB-lite"/>
    </source>
</evidence>
<evidence type="ECO:0000313" key="6">
    <source>
        <dbReference type="EMBL" id="SVA90139.1"/>
    </source>
</evidence>
<name>A0A381ZLS2_9ZZZZ</name>
<keyword evidence="2" id="KW-0732">Signal</keyword>
<dbReference type="Pfam" id="PF08239">
    <property type="entry name" value="SH3_3"/>
    <property type="match status" value="1"/>
</dbReference>
<dbReference type="InterPro" id="IPR014340">
    <property type="entry name" value="LptA"/>
</dbReference>